<name>A0ABQ3XX50_9ACTN</name>
<organism evidence="1 2">
    <name type="scientific">Paractinoplanes deccanensis</name>
    <dbReference type="NCBI Taxonomy" id="113561"/>
    <lineage>
        <taxon>Bacteria</taxon>
        <taxon>Bacillati</taxon>
        <taxon>Actinomycetota</taxon>
        <taxon>Actinomycetes</taxon>
        <taxon>Micromonosporales</taxon>
        <taxon>Micromonosporaceae</taxon>
        <taxon>Paractinoplanes</taxon>
    </lineage>
</organism>
<comment type="caution">
    <text evidence="1">The sequence shown here is derived from an EMBL/GenBank/DDBJ whole genome shotgun (WGS) entry which is preliminary data.</text>
</comment>
<evidence type="ECO:0000313" key="1">
    <source>
        <dbReference type="EMBL" id="GID72317.1"/>
    </source>
</evidence>
<proteinExistence type="predicted"/>
<accession>A0ABQ3XX50</accession>
<keyword evidence="2" id="KW-1185">Reference proteome</keyword>
<dbReference type="RefSeq" id="WP_203760276.1">
    <property type="nucleotide sequence ID" value="NZ_BAAABO010000025.1"/>
</dbReference>
<protein>
    <submittedName>
        <fullName evidence="1">Uncharacterized protein</fullName>
    </submittedName>
</protein>
<dbReference type="Proteomes" id="UP000609879">
    <property type="component" value="Unassembled WGS sequence"/>
</dbReference>
<evidence type="ECO:0000313" key="2">
    <source>
        <dbReference type="Proteomes" id="UP000609879"/>
    </source>
</evidence>
<dbReference type="EMBL" id="BOMI01000014">
    <property type="protein sequence ID" value="GID72317.1"/>
    <property type="molecule type" value="Genomic_DNA"/>
</dbReference>
<sequence>MREVRRATDYLIDPYPGERPAGSWVVDPAGWCRPVTPHGGTPSGWAVDGAECVDAWLTRHGAAPLAGRVPLVSYGANACPAKVLANGTPLPVVSLACVLEDLGSVWCAGTTRAGRTPSTLAPLPGHRETAVVTMAVPAQLAVLDAVEGRHVGVYALEPLRTGTVTLEDGARVERPLAYVGVRPDRRPLLVDGSPVLRTAVDHATAASLRRRAGTVPDGG</sequence>
<gene>
    <name evidence="1" type="ORF">Ade02nite_09580</name>
</gene>
<reference evidence="1 2" key="1">
    <citation type="submission" date="2021-01" db="EMBL/GenBank/DDBJ databases">
        <title>Whole genome shotgun sequence of Actinoplanes deccanensis NBRC 13994.</title>
        <authorList>
            <person name="Komaki H."/>
            <person name="Tamura T."/>
        </authorList>
    </citation>
    <scope>NUCLEOTIDE SEQUENCE [LARGE SCALE GENOMIC DNA]</scope>
    <source>
        <strain evidence="1 2">NBRC 13994</strain>
    </source>
</reference>